<feature type="region of interest" description="Disordered" evidence="7">
    <location>
        <begin position="899"/>
        <end position="920"/>
    </location>
</feature>
<dbReference type="HOGENOM" id="CLU_279131_0_0_1"/>
<keyword evidence="6" id="KW-0175">Coiled coil</keyword>
<protein>
    <recommendedName>
        <fullName evidence="1">Anaphase-promoting complex subunit 4</fullName>
    </recommendedName>
</protein>
<dbReference type="GO" id="GO:0051301">
    <property type="term" value="P:cell division"/>
    <property type="evidence" value="ECO:0007669"/>
    <property type="project" value="UniProtKB-KW"/>
</dbReference>
<dbReference type="OrthoDB" id="10259843at2759"/>
<feature type="compositionally biased region" description="Polar residues" evidence="7">
    <location>
        <begin position="836"/>
        <end position="857"/>
    </location>
</feature>
<dbReference type="InterPro" id="IPR024790">
    <property type="entry name" value="APC4_long_dom"/>
</dbReference>
<name>W4KQA0_HETIT</name>
<dbReference type="GO" id="GO:0005680">
    <property type="term" value="C:anaphase-promoting complex"/>
    <property type="evidence" value="ECO:0007669"/>
    <property type="project" value="InterPro"/>
</dbReference>
<dbReference type="GeneID" id="20671912"/>
<evidence type="ECO:0000256" key="1">
    <source>
        <dbReference type="ARBA" id="ARBA00016067"/>
    </source>
</evidence>
<dbReference type="KEGG" id="hir:HETIRDRAFT_378035"/>
<reference evidence="9 10" key="1">
    <citation type="journal article" date="2012" name="New Phytol.">
        <title>Insight into trade-off between wood decay and parasitism from the genome of a fungal forest pathogen.</title>
        <authorList>
            <person name="Olson A."/>
            <person name="Aerts A."/>
            <person name="Asiegbu F."/>
            <person name="Belbahri L."/>
            <person name="Bouzid O."/>
            <person name="Broberg A."/>
            <person name="Canback B."/>
            <person name="Coutinho P.M."/>
            <person name="Cullen D."/>
            <person name="Dalman K."/>
            <person name="Deflorio G."/>
            <person name="van Diepen L.T."/>
            <person name="Dunand C."/>
            <person name="Duplessis S."/>
            <person name="Durling M."/>
            <person name="Gonthier P."/>
            <person name="Grimwood J."/>
            <person name="Fossdal C.G."/>
            <person name="Hansson D."/>
            <person name="Henrissat B."/>
            <person name="Hietala A."/>
            <person name="Himmelstrand K."/>
            <person name="Hoffmeister D."/>
            <person name="Hogberg N."/>
            <person name="James T.Y."/>
            <person name="Karlsson M."/>
            <person name="Kohler A."/>
            <person name="Kues U."/>
            <person name="Lee Y.H."/>
            <person name="Lin Y.C."/>
            <person name="Lind M."/>
            <person name="Lindquist E."/>
            <person name="Lombard V."/>
            <person name="Lucas S."/>
            <person name="Lunden K."/>
            <person name="Morin E."/>
            <person name="Murat C."/>
            <person name="Park J."/>
            <person name="Raffaello T."/>
            <person name="Rouze P."/>
            <person name="Salamov A."/>
            <person name="Schmutz J."/>
            <person name="Solheim H."/>
            <person name="Stahlberg J."/>
            <person name="Velez H."/>
            <person name="de Vries R.P."/>
            <person name="Wiebenga A."/>
            <person name="Woodward S."/>
            <person name="Yakovlev I."/>
            <person name="Garbelotto M."/>
            <person name="Martin F."/>
            <person name="Grigoriev I.V."/>
            <person name="Stenlid J."/>
        </authorList>
    </citation>
    <scope>NUCLEOTIDE SEQUENCE [LARGE SCALE GENOMIC DNA]</scope>
    <source>
        <strain evidence="9 10">TC 32-1</strain>
    </source>
</reference>
<feature type="region of interest" description="Disordered" evidence="7">
    <location>
        <begin position="987"/>
        <end position="1043"/>
    </location>
</feature>
<dbReference type="SUPFAM" id="SSF57959">
    <property type="entry name" value="Leucine zipper domain"/>
    <property type="match status" value="1"/>
</dbReference>
<keyword evidence="2" id="KW-0132">Cell division</keyword>
<dbReference type="PANTHER" id="PTHR13260">
    <property type="entry name" value="ANAPHASE PROMOTING COMPLEX SUBUNIT 4 APC4"/>
    <property type="match status" value="1"/>
</dbReference>
<dbReference type="Proteomes" id="UP000030671">
    <property type="component" value="Unassembled WGS sequence"/>
</dbReference>
<feature type="region of interest" description="Disordered" evidence="7">
    <location>
        <begin position="828"/>
        <end position="864"/>
    </location>
</feature>
<dbReference type="GO" id="GO:0070979">
    <property type="term" value="P:protein K11-linked ubiquitination"/>
    <property type="evidence" value="ECO:0007669"/>
    <property type="project" value="TreeGrafter"/>
</dbReference>
<dbReference type="GO" id="GO:0031145">
    <property type="term" value="P:anaphase-promoting complex-dependent catabolic process"/>
    <property type="evidence" value="ECO:0007669"/>
    <property type="project" value="InterPro"/>
</dbReference>
<accession>W4KQA0</accession>
<organism evidence="9 10">
    <name type="scientific">Heterobasidion irregulare (strain TC 32-1)</name>
    <dbReference type="NCBI Taxonomy" id="747525"/>
    <lineage>
        <taxon>Eukaryota</taxon>
        <taxon>Fungi</taxon>
        <taxon>Dikarya</taxon>
        <taxon>Basidiomycota</taxon>
        <taxon>Agaricomycotina</taxon>
        <taxon>Agaricomycetes</taxon>
        <taxon>Russulales</taxon>
        <taxon>Bondarzewiaceae</taxon>
        <taxon>Heterobasidion</taxon>
        <taxon>Heterobasidion annosum species complex</taxon>
    </lineage>
</organism>
<dbReference type="InParanoid" id="W4KQA0"/>
<dbReference type="GO" id="GO:0003700">
    <property type="term" value="F:DNA-binding transcription factor activity"/>
    <property type="evidence" value="ECO:0007669"/>
    <property type="project" value="InterPro"/>
</dbReference>
<dbReference type="InterPro" id="IPR004827">
    <property type="entry name" value="bZIP"/>
</dbReference>
<dbReference type="Gene3D" id="1.20.5.170">
    <property type="match status" value="1"/>
</dbReference>
<keyword evidence="3" id="KW-0498">Mitosis</keyword>
<evidence type="ECO:0000313" key="10">
    <source>
        <dbReference type="Proteomes" id="UP000030671"/>
    </source>
</evidence>
<dbReference type="InterPro" id="IPR024789">
    <property type="entry name" value="APC4"/>
</dbReference>
<dbReference type="PROSITE" id="PS00036">
    <property type="entry name" value="BZIP_BASIC"/>
    <property type="match status" value="1"/>
</dbReference>
<evidence type="ECO:0000256" key="6">
    <source>
        <dbReference type="SAM" id="Coils"/>
    </source>
</evidence>
<keyword evidence="10" id="KW-1185">Reference proteome</keyword>
<feature type="region of interest" description="Disordered" evidence="7">
    <location>
        <begin position="1"/>
        <end position="36"/>
    </location>
</feature>
<evidence type="ECO:0000256" key="5">
    <source>
        <dbReference type="ARBA" id="ARBA00023306"/>
    </source>
</evidence>
<dbReference type="eggNOG" id="KOG4640">
    <property type="taxonomic scope" value="Eukaryota"/>
</dbReference>
<feature type="compositionally biased region" description="Low complexity" evidence="7">
    <location>
        <begin position="1027"/>
        <end position="1043"/>
    </location>
</feature>
<evidence type="ECO:0000256" key="7">
    <source>
        <dbReference type="SAM" id="MobiDB-lite"/>
    </source>
</evidence>
<dbReference type="PANTHER" id="PTHR13260:SF0">
    <property type="entry name" value="ANAPHASE-PROMOTING COMPLEX SUBUNIT 4"/>
    <property type="match status" value="1"/>
</dbReference>
<evidence type="ECO:0000259" key="8">
    <source>
        <dbReference type="PROSITE" id="PS00036"/>
    </source>
</evidence>
<evidence type="ECO:0000313" key="9">
    <source>
        <dbReference type="EMBL" id="ETW87231.1"/>
    </source>
</evidence>
<sequence length="1099" mass="120916">MPEAIASWPTLPFDPLTASIQPPPHATEHGSEEFDESNNIDENSILAVADNIGCLHCFLDGSYPLGAVSILPQSTTSSLHKGSRTSTLVAHQRVENGKSSITPLLPTSVCFPLLKKRIPRDLARISTTTRELLWYTIRVMDDMHTIWFGTTTQPGARELGERWIHSLGALQPDPSGGNRVSQSILDLVHFLITGRPSDAVSDFIGSGEQMSERGLQKWESTVIEALIKIRDFSQQRIVLAFQRVYLMLEEVLGWSQLPQLYGLCELQTEDIEQCLKMTNQAITAASWLSATARRELSHFREFMKWLRYEIAIASNTSDGHTVPQPRHDVLEVDSYLMSGLINSQVDKFFKHGVAHFQSHDLGVSDEPPDLSAAMKRARNALKDPTQTSLQHAVAQDDHRHVDRNLHLLVQDLAKRCGAIFLRAASATARSAEVSHETRPSSGPSSFPSDDRYSIWERTVVDEEAPSRVVQHLAIYVPSAEYRTCLCLTRLRYGHEAPCLNDLGVAILECRLREDSHGIVDFDLLDADFFDDESLVIVYRAQGVSGPTYIAIVAYSDVEFQEVQAQEYVNQPSREGLMLDTFQRWKDGQLQPVFMPIKQSRVLSVGREGDVSLAVNGRAGRRVACVLDSRGDDNAARLSDAALRKKKNADAQAAFRARRANYIATLEETVTNLEAVVLQLQDSCREARAEATELRQENSQLKHAGREREKYWRALWQTRKGPESQPDEFPPMPACFGPMHPHSTTVNSHIGNGLGPYEDSLHYTNGDSSSTVSNAPYSGSTGEYPTRSPSVAYATAETDHVVNDSRPHTLSHHQSSKYSYHPYAVQSATRDGAWPQPVTQTTSSGGESGRAESNSSHSPHYVESPHITSATDMSYASRYPVIDEQKVSASTMDSAYMFSTSRSMSPSNSTPPSSSSASLTSPFQFQFPDGSVPQDRAEFDYRRHPITGQPTAEVTLHGGIADISLAGTTGSDAVRYRLGARRANSGADRPIFPALPQFSGQDVHGGDRGSSEGENAPYLRIRSRRGASRLSRSPSPGTPPMSGTLAVIKAQAFGALRRTRARTKKGADGAAKVAIEALEARGIGMGVSTGSKRPRLHDDD</sequence>
<evidence type="ECO:0000256" key="3">
    <source>
        <dbReference type="ARBA" id="ARBA00022776"/>
    </source>
</evidence>
<feature type="coiled-coil region" evidence="6">
    <location>
        <begin position="662"/>
        <end position="703"/>
    </location>
</feature>
<evidence type="ECO:0000256" key="4">
    <source>
        <dbReference type="ARBA" id="ARBA00022786"/>
    </source>
</evidence>
<evidence type="ECO:0000256" key="2">
    <source>
        <dbReference type="ARBA" id="ARBA00022618"/>
    </source>
</evidence>
<gene>
    <name evidence="9" type="ORF">HETIRDRAFT_378035</name>
</gene>
<dbReference type="AlphaFoldDB" id="W4KQA0"/>
<dbReference type="InterPro" id="IPR046347">
    <property type="entry name" value="bZIP_sf"/>
</dbReference>
<keyword evidence="5" id="KW-0131">Cell cycle</keyword>
<dbReference type="RefSeq" id="XP_009541159.1">
    <property type="nucleotide sequence ID" value="XM_009542864.1"/>
</dbReference>
<keyword evidence="4" id="KW-0833">Ubl conjugation pathway</keyword>
<feature type="region of interest" description="Disordered" evidence="7">
    <location>
        <begin position="761"/>
        <end position="787"/>
    </location>
</feature>
<proteinExistence type="predicted"/>
<feature type="non-terminal residue" evidence="9">
    <location>
        <position position="1099"/>
    </location>
</feature>
<dbReference type="EMBL" id="KI925454">
    <property type="protein sequence ID" value="ETW87231.1"/>
    <property type="molecule type" value="Genomic_DNA"/>
</dbReference>
<dbReference type="STRING" id="747525.W4KQA0"/>
<feature type="domain" description="BZIP" evidence="8">
    <location>
        <begin position="643"/>
        <end position="657"/>
    </location>
</feature>
<dbReference type="GO" id="GO:0034399">
    <property type="term" value="C:nuclear periphery"/>
    <property type="evidence" value="ECO:0007669"/>
    <property type="project" value="TreeGrafter"/>
</dbReference>
<dbReference type="Pfam" id="PF12896">
    <property type="entry name" value="ANAPC4"/>
    <property type="match status" value="1"/>
</dbReference>